<organism evidence="3 4">
    <name type="scientific">Salinisphaera shabanensis E1L3A</name>
    <dbReference type="NCBI Taxonomy" id="1033802"/>
    <lineage>
        <taxon>Bacteria</taxon>
        <taxon>Pseudomonadati</taxon>
        <taxon>Pseudomonadota</taxon>
        <taxon>Gammaproteobacteria</taxon>
        <taxon>Salinisphaerales</taxon>
        <taxon>Salinisphaeraceae</taxon>
        <taxon>Salinisphaera</taxon>
    </lineage>
</organism>
<dbReference type="EC" id="6.3.5.6" evidence="3"/>
<reference evidence="3 4" key="1">
    <citation type="journal article" date="2011" name="J. Bacteriol.">
        <title>Genome sequence of Salinisphaera shabanensis, a gammaproteobacterium from the harsh, variable environment of the brine-seawater interface of the Shaban Deep in the Red Sea.</title>
        <authorList>
            <person name="Antunes A."/>
            <person name="Alam I."/>
            <person name="Bajic V.B."/>
            <person name="Stingl U."/>
        </authorList>
    </citation>
    <scope>NUCLEOTIDE SEQUENCE [LARGE SCALE GENOMIC DNA]</scope>
    <source>
        <strain evidence="3 4">E1L3A</strain>
    </source>
</reference>
<sequence length="157" mass="17114">MELDEYIGLTATDLLGRLARRELRATTLADCALRRIEQVDARLNAFCHIDERATRDAAAAADERYRSGQPMGRIDGLPVAVKDAFDMIGWPTRDGSRLTDSQAKTFDAPTVAACRRHGFVPAGKTTTPEFGWKAVTDSPLTGVTRNPWNTAMTCGGS</sequence>
<accession>U2E123</accession>
<dbReference type="PANTHER" id="PTHR11895">
    <property type="entry name" value="TRANSAMIDASE"/>
    <property type="match status" value="1"/>
</dbReference>
<evidence type="ECO:0000313" key="4">
    <source>
        <dbReference type="Proteomes" id="UP000006242"/>
    </source>
</evidence>
<dbReference type="PANTHER" id="PTHR11895:SF7">
    <property type="entry name" value="GLUTAMYL-TRNA(GLN) AMIDOTRANSFERASE SUBUNIT A, MITOCHONDRIAL"/>
    <property type="match status" value="1"/>
</dbReference>
<feature type="non-terminal residue" evidence="3">
    <location>
        <position position="157"/>
    </location>
</feature>
<dbReference type="eggNOG" id="COG0154">
    <property type="taxonomic scope" value="Bacteria"/>
</dbReference>
<keyword evidence="3" id="KW-0436">Ligase</keyword>
<reference evidence="3 4" key="2">
    <citation type="journal article" date="2013" name="PLoS ONE">
        <title>INDIGO - INtegrated Data Warehouse of MIcrobial GenOmes with Examples from the Red Sea Extremophiles.</title>
        <authorList>
            <person name="Alam I."/>
            <person name="Antunes A."/>
            <person name="Kamau A.A."/>
            <person name="Ba Alawi W."/>
            <person name="Kalkatawi M."/>
            <person name="Stingl U."/>
            <person name="Bajic V.B."/>
        </authorList>
    </citation>
    <scope>NUCLEOTIDE SEQUENCE [LARGE SCALE GENOMIC DNA]</scope>
    <source>
        <strain evidence="3 4">E1L3A</strain>
    </source>
</reference>
<dbReference type="InterPro" id="IPR000120">
    <property type="entry name" value="Amidase"/>
</dbReference>
<dbReference type="Gene3D" id="3.90.1300.10">
    <property type="entry name" value="Amidase signature (AS) domain"/>
    <property type="match status" value="1"/>
</dbReference>
<proteinExistence type="inferred from homology"/>
<keyword evidence="4" id="KW-1185">Reference proteome</keyword>
<evidence type="ECO:0000313" key="3">
    <source>
        <dbReference type="EMBL" id="ERJ17621.1"/>
    </source>
</evidence>
<dbReference type="InterPro" id="IPR023631">
    <property type="entry name" value="Amidase_dom"/>
</dbReference>
<dbReference type="Proteomes" id="UP000006242">
    <property type="component" value="Unassembled WGS sequence"/>
</dbReference>
<dbReference type="RefSeq" id="WP_021031913.1">
    <property type="nucleotide sequence ID" value="NZ_AFNV02000033.1"/>
</dbReference>
<dbReference type="GO" id="GO:0050566">
    <property type="term" value="F:asparaginyl-tRNA synthase (glutamine-hydrolyzing) activity"/>
    <property type="evidence" value="ECO:0007669"/>
    <property type="project" value="UniProtKB-EC"/>
</dbReference>
<evidence type="ECO:0000259" key="2">
    <source>
        <dbReference type="Pfam" id="PF01425"/>
    </source>
</evidence>
<feature type="domain" description="Amidase" evidence="2">
    <location>
        <begin position="32"/>
        <end position="157"/>
    </location>
</feature>
<dbReference type="STRING" id="1033802.SSPSH_003601"/>
<dbReference type="GO" id="GO:0016740">
    <property type="term" value="F:transferase activity"/>
    <property type="evidence" value="ECO:0007669"/>
    <property type="project" value="UniProtKB-KW"/>
</dbReference>
<dbReference type="EMBL" id="AFNV02000033">
    <property type="protein sequence ID" value="ERJ17621.1"/>
    <property type="molecule type" value="Genomic_DNA"/>
</dbReference>
<gene>
    <name evidence="3" type="ORF">SSPSH_003601</name>
</gene>
<dbReference type="AlphaFoldDB" id="U2E123"/>
<dbReference type="SUPFAM" id="SSF75304">
    <property type="entry name" value="Amidase signature (AS) enzymes"/>
    <property type="match status" value="1"/>
</dbReference>
<dbReference type="Pfam" id="PF01425">
    <property type="entry name" value="Amidase"/>
    <property type="match status" value="1"/>
</dbReference>
<comment type="similarity">
    <text evidence="1">Belongs to the amidase family.</text>
</comment>
<evidence type="ECO:0000256" key="1">
    <source>
        <dbReference type="ARBA" id="ARBA00009199"/>
    </source>
</evidence>
<dbReference type="InterPro" id="IPR036928">
    <property type="entry name" value="AS_sf"/>
</dbReference>
<comment type="caution">
    <text evidence="3">The sequence shown here is derived from an EMBL/GenBank/DDBJ whole genome shotgun (WGS) entry which is preliminary data.</text>
</comment>
<name>U2E123_9GAMM</name>
<protein>
    <submittedName>
        <fullName evidence="3">Aspartyl-tRNA-glutamyl-tRNA amidotransferase subunit A protein</fullName>
        <ecNumber evidence="3">6.3.5.6</ecNumber>
    </submittedName>
</protein>